<dbReference type="NCBIfam" id="TIGR04183">
    <property type="entry name" value="Por_Secre_tail"/>
    <property type="match status" value="1"/>
</dbReference>
<evidence type="ECO:0000259" key="2">
    <source>
        <dbReference type="Pfam" id="PF18962"/>
    </source>
</evidence>
<organism evidence="3 4">
    <name type="scientific">Niastella caeni</name>
    <dbReference type="NCBI Taxonomy" id="2569763"/>
    <lineage>
        <taxon>Bacteria</taxon>
        <taxon>Pseudomonadati</taxon>
        <taxon>Bacteroidota</taxon>
        <taxon>Chitinophagia</taxon>
        <taxon>Chitinophagales</taxon>
        <taxon>Chitinophagaceae</taxon>
        <taxon>Niastella</taxon>
    </lineage>
</organism>
<evidence type="ECO:0000256" key="1">
    <source>
        <dbReference type="SAM" id="MobiDB-lite"/>
    </source>
</evidence>
<feature type="region of interest" description="Disordered" evidence="1">
    <location>
        <begin position="331"/>
        <end position="360"/>
    </location>
</feature>
<dbReference type="Proteomes" id="UP000306918">
    <property type="component" value="Unassembled WGS sequence"/>
</dbReference>
<dbReference type="InterPro" id="IPR013783">
    <property type="entry name" value="Ig-like_fold"/>
</dbReference>
<evidence type="ECO:0000313" key="4">
    <source>
        <dbReference type="Proteomes" id="UP000306918"/>
    </source>
</evidence>
<reference evidence="3 4" key="1">
    <citation type="submission" date="2019-04" db="EMBL/GenBank/DDBJ databases">
        <title>Niastella caeni sp. nov., isolated from activated sludge.</title>
        <authorList>
            <person name="Sheng M."/>
        </authorList>
    </citation>
    <scope>NUCLEOTIDE SEQUENCE [LARGE SCALE GENOMIC DNA]</scope>
    <source>
        <strain evidence="3 4">HX-2-15</strain>
    </source>
</reference>
<dbReference type="Pfam" id="PF18962">
    <property type="entry name" value="Por_Secre_tail"/>
    <property type="match status" value="1"/>
</dbReference>
<dbReference type="AlphaFoldDB" id="A0A4S8HFZ8"/>
<dbReference type="Gene3D" id="2.60.40.10">
    <property type="entry name" value="Immunoglobulins"/>
    <property type="match status" value="1"/>
</dbReference>
<name>A0A4S8HFZ8_9BACT</name>
<gene>
    <name evidence="3" type="ORF">FAM09_28625</name>
</gene>
<proteinExistence type="predicted"/>
<keyword evidence="4" id="KW-1185">Reference proteome</keyword>
<dbReference type="InterPro" id="IPR026444">
    <property type="entry name" value="Secre_tail"/>
</dbReference>
<sequence length="565" mass="60506">MLMEFFSESLTPSLNPMYPHLTLPRISSIRIFFMFLLCSYVNTLSAQCTTGSAATSYTSNNGSRGAMFNITAGASSITITSFDANIYGGTTARYEIYYKAGSYVGSETTSGNWTMAGGVNNLTSLGNNVATPIPISLSITIPAGTTYGFYITNTASGGLNYNSSATTGVTLASNSDMTVTGGVGKSYPFGSTYSYRLINCTVHYYTGSVTESSTLATGAATSPAFTQNGSGSTLYSAACDALIAKVTGTGASPANGSTLARVWVDAAQPVQYVKRHYQISPAVDGSGRVTLYFTDAEFSAFNTQSPAPPLLLPVSTDAGTINSRKANLLIERRPGSSSDNTGNPNTYSGTPQTIDPSDGDIVWNSSAGRWEVTFDVSGFSGFFVKTTSGILPLELLNFNGSRVNDRVKLQWQTAQETNTGAFIIERSTDGSYFTGIATLTAKGYGNNTYEYNDILGSGNPVYYRLKMTDLDNKYKYSKIIRITSDEDKKEALLVVYPSVIKGNTRITIKSNAEAGSKACFTDITGRMLKTITINNTFETVDISRFPAGIYILRLNNGVTQKIIKE</sequence>
<dbReference type="OrthoDB" id="1491394at2"/>
<dbReference type="EMBL" id="STFF01000013">
    <property type="protein sequence ID" value="THU31592.1"/>
    <property type="molecule type" value="Genomic_DNA"/>
</dbReference>
<feature type="domain" description="Secretion system C-terminal sorting" evidence="2">
    <location>
        <begin position="495"/>
        <end position="562"/>
    </location>
</feature>
<protein>
    <submittedName>
        <fullName evidence="3">T9SS type A sorting domain-containing protein</fullName>
    </submittedName>
</protein>
<feature type="compositionally biased region" description="Polar residues" evidence="1">
    <location>
        <begin position="335"/>
        <end position="355"/>
    </location>
</feature>
<accession>A0A4S8HFZ8</accession>
<evidence type="ECO:0000313" key="3">
    <source>
        <dbReference type="EMBL" id="THU31592.1"/>
    </source>
</evidence>
<comment type="caution">
    <text evidence="3">The sequence shown here is derived from an EMBL/GenBank/DDBJ whole genome shotgun (WGS) entry which is preliminary data.</text>
</comment>